<evidence type="ECO:0000313" key="3">
    <source>
        <dbReference type="Proteomes" id="UP000616201"/>
    </source>
</evidence>
<dbReference type="RefSeq" id="WP_196935754.1">
    <property type="nucleotide sequence ID" value="NZ_MU158698.1"/>
</dbReference>
<gene>
    <name evidence="2" type="ORF">C4F49_04720</name>
</gene>
<keyword evidence="3" id="KW-1185">Reference proteome</keyword>
<evidence type="ECO:0000256" key="1">
    <source>
        <dbReference type="SAM" id="Phobius"/>
    </source>
</evidence>
<dbReference type="EMBL" id="PRDK01000003">
    <property type="protein sequence ID" value="MBE8712976.1"/>
    <property type="molecule type" value="Genomic_DNA"/>
</dbReference>
<evidence type="ECO:0000313" key="2">
    <source>
        <dbReference type="EMBL" id="MBE8712976.1"/>
    </source>
</evidence>
<name>A0A928YPC4_9SPHI</name>
<dbReference type="Proteomes" id="UP000616201">
    <property type="component" value="Unassembled WGS sequence"/>
</dbReference>
<reference evidence="2" key="1">
    <citation type="submission" date="2018-02" db="EMBL/GenBank/DDBJ databases">
        <authorList>
            <person name="Vasarhelyi B.M."/>
            <person name="Deshmukh S."/>
            <person name="Balint B."/>
            <person name="Kukolya J."/>
        </authorList>
    </citation>
    <scope>NUCLEOTIDE SEQUENCE</scope>
    <source>
        <strain evidence="2">KB22</strain>
    </source>
</reference>
<keyword evidence="1" id="KW-0472">Membrane</keyword>
<feature type="transmembrane region" description="Helical" evidence="1">
    <location>
        <begin position="68"/>
        <end position="88"/>
    </location>
</feature>
<feature type="transmembrane region" description="Helical" evidence="1">
    <location>
        <begin position="12"/>
        <end position="29"/>
    </location>
</feature>
<accession>A0A928YPC4</accession>
<keyword evidence="1" id="KW-0812">Transmembrane</keyword>
<keyword evidence="1" id="KW-1133">Transmembrane helix</keyword>
<organism evidence="2 3">
    <name type="scientific">Sphingobacterium hungaricum</name>
    <dbReference type="NCBI Taxonomy" id="2082723"/>
    <lineage>
        <taxon>Bacteria</taxon>
        <taxon>Pseudomonadati</taxon>
        <taxon>Bacteroidota</taxon>
        <taxon>Sphingobacteriia</taxon>
        <taxon>Sphingobacteriales</taxon>
        <taxon>Sphingobacteriaceae</taxon>
        <taxon>Sphingobacterium</taxon>
    </lineage>
</organism>
<proteinExistence type="predicted"/>
<evidence type="ECO:0008006" key="4">
    <source>
        <dbReference type="Google" id="ProtNLM"/>
    </source>
</evidence>
<feature type="transmembrane region" description="Helical" evidence="1">
    <location>
        <begin position="35"/>
        <end position="56"/>
    </location>
</feature>
<dbReference type="AlphaFoldDB" id="A0A928YPC4"/>
<comment type="caution">
    <text evidence="2">The sequence shown here is derived from an EMBL/GenBank/DDBJ whole genome shotgun (WGS) entry which is preliminary data.</text>
</comment>
<sequence>MKNLQNQTKQAFLFSLGFYALALLLIALRVSFAPIMFSIALLVSMIWVILVIREVLLSPKLQQTEKMLIVFFVILLNIFAGIAYFYLIRKSVVSNNQKR</sequence>
<protein>
    <recommendedName>
        <fullName evidence="4">Phospholipase_D-nuclease N-terminal</fullName>
    </recommendedName>
</protein>